<dbReference type="Proteomes" id="UP000754883">
    <property type="component" value="Unassembled WGS sequence"/>
</dbReference>
<feature type="transmembrane region" description="Helical" evidence="2">
    <location>
        <begin position="183"/>
        <end position="200"/>
    </location>
</feature>
<accession>A0A9N9UWW3</accession>
<reference evidence="3" key="1">
    <citation type="submission" date="2021-10" db="EMBL/GenBank/DDBJ databases">
        <authorList>
            <person name="Piombo E."/>
        </authorList>
    </citation>
    <scope>NUCLEOTIDE SEQUENCE</scope>
</reference>
<keyword evidence="2" id="KW-1133">Transmembrane helix</keyword>
<feature type="compositionally biased region" description="Basic and acidic residues" evidence="1">
    <location>
        <begin position="1"/>
        <end position="27"/>
    </location>
</feature>
<evidence type="ECO:0000313" key="3">
    <source>
        <dbReference type="EMBL" id="CAH0004765.1"/>
    </source>
</evidence>
<gene>
    <name evidence="3" type="ORF">CBYS24578_00005684</name>
</gene>
<feature type="transmembrane region" description="Helical" evidence="2">
    <location>
        <begin position="108"/>
        <end position="131"/>
    </location>
</feature>
<name>A0A9N9UWW3_9HYPO</name>
<keyword evidence="2" id="KW-0812">Transmembrane</keyword>
<protein>
    <submittedName>
        <fullName evidence="3">Uncharacterized protein</fullName>
    </submittedName>
</protein>
<evidence type="ECO:0000313" key="4">
    <source>
        <dbReference type="Proteomes" id="UP000754883"/>
    </source>
</evidence>
<dbReference type="OrthoDB" id="3254104at2759"/>
<organism evidence="3 4">
    <name type="scientific">Clonostachys byssicola</name>
    <dbReference type="NCBI Taxonomy" id="160290"/>
    <lineage>
        <taxon>Eukaryota</taxon>
        <taxon>Fungi</taxon>
        <taxon>Dikarya</taxon>
        <taxon>Ascomycota</taxon>
        <taxon>Pezizomycotina</taxon>
        <taxon>Sordariomycetes</taxon>
        <taxon>Hypocreomycetidae</taxon>
        <taxon>Hypocreales</taxon>
        <taxon>Bionectriaceae</taxon>
        <taxon>Clonostachys</taxon>
    </lineage>
</organism>
<comment type="caution">
    <text evidence="3">The sequence shown here is derived from an EMBL/GenBank/DDBJ whole genome shotgun (WGS) entry which is preliminary data.</text>
</comment>
<keyword evidence="2" id="KW-0472">Membrane</keyword>
<sequence length="240" mass="27226">MPKTREDSHRKPREQNAKRNKPRHETRPQVPERSNTQHSRYVQMLLSQDTIPRWHNISAAFCVWLLLAGFLVFPGTFTSIQDSLEESGDDTWSPDKTAGKILDGVKNIPLLVIATVCCAVAAIGMIVLALVHVRNYIWLVNRLFMPGMANSLAGLISTLISVYTQKNGDWSITARVTIIVEGSYMFVCLALFILVNQIFLRKVKQSHGSHYDQWFGIIGESTEVAEKTKTVQDKRRERMV</sequence>
<feature type="transmembrane region" description="Helical" evidence="2">
    <location>
        <begin position="54"/>
        <end position="73"/>
    </location>
</feature>
<evidence type="ECO:0000256" key="2">
    <source>
        <dbReference type="SAM" id="Phobius"/>
    </source>
</evidence>
<dbReference type="EMBL" id="CABFNO020001568">
    <property type="protein sequence ID" value="CAH0004765.1"/>
    <property type="molecule type" value="Genomic_DNA"/>
</dbReference>
<evidence type="ECO:0000256" key="1">
    <source>
        <dbReference type="SAM" id="MobiDB-lite"/>
    </source>
</evidence>
<keyword evidence="4" id="KW-1185">Reference proteome</keyword>
<feature type="region of interest" description="Disordered" evidence="1">
    <location>
        <begin position="1"/>
        <end position="37"/>
    </location>
</feature>
<proteinExistence type="predicted"/>
<feature type="transmembrane region" description="Helical" evidence="2">
    <location>
        <begin position="143"/>
        <end position="163"/>
    </location>
</feature>
<dbReference type="AlphaFoldDB" id="A0A9N9UWW3"/>